<organism evidence="2 3">
    <name type="scientific">Vigna mungo</name>
    <name type="common">Black gram</name>
    <name type="synonym">Phaseolus mungo</name>
    <dbReference type="NCBI Taxonomy" id="3915"/>
    <lineage>
        <taxon>Eukaryota</taxon>
        <taxon>Viridiplantae</taxon>
        <taxon>Streptophyta</taxon>
        <taxon>Embryophyta</taxon>
        <taxon>Tracheophyta</taxon>
        <taxon>Spermatophyta</taxon>
        <taxon>Magnoliopsida</taxon>
        <taxon>eudicotyledons</taxon>
        <taxon>Gunneridae</taxon>
        <taxon>Pentapetalae</taxon>
        <taxon>rosids</taxon>
        <taxon>fabids</taxon>
        <taxon>Fabales</taxon>
        <taxon>Fabaceae</taxon>
        <taxon>Papilionoideae</taxon>
        <taxon>50 kb inversion clade</taxon>
        <taxon>NPAAA clade</taxon>
        <taxon>indigoferoid/millettioid clade</taxon>
        <taxon>Phaseoleae</taxon>
        <taxon>Vigna</taxon>
    </lineage>
</organism>
<dbReference type="Proteomes" id="UP001374535">
    <property type="component" value="Chromosome 7"/>
</dbReference>
<dbReference type="AlphaFoldDB" id="A0AAQ3RSW8"/>
<dbReference type="PANTHER" id="PTHR33067:SF9">
    <property type="entry name" value="RNA-DIRECTED DNA POLYMERASE"/>
    <property type="match status" value="1"/>
</dbReference>
<dbReference type="PANTHER" id="PTHR33067">
    <property type="entry name" value="RNA-DIRECTED DNA POLYMERASE-RELATED"/>
    <property type="match status" value="1"/>
</dbReference>
<feature type="compositionally biased region" description="Polar residues" evidence="1">
    <location>
        <begin position="32"/>
        <end position="42"/>
    </location>
</feature>
<gene>
    <name evidence="2" type="ORF">V8G54_024110</name>
</gene>
<sequence>MGNKLQGPKGSQEDEDKEDPHIDNNGGHSELSPETTTNESRLTSSNSSSKKSSSSYSPTPSYSNRLKPRNKKMEELDQEILNTFRKVETNIPLLDAIKQIPKYAKFFKELCTNKRCIRDNEVMNLGRNVSSLIKKHNEISRKCKDPDLGDSINVMPLLVFTSLSLGPLKTTSMVIQLANRSIVNLVGVLEDVLVQVNKLLFPTDFYILDMKDDEGIIPTTIILGRPFMMTTRTMIDVHARSITMEIKDEKVWFNVLEVGKHPIEDHSLFCIDLLSGVEEQLLQVIKEHKKAIGWTLADIPNICPVVYMHGILLEEDARLVRQRQRRLMKLISNSTWVSPIHVVPKKYGITMVKNEKDKLTPIQDRSEAHNLVVDHLNSIEKGKDNILIQDDLSKEVLLAFLPP</sequence>
<evidence type="ECO:0000256" key="1">
    <source>
        <dbReference type="SAM" id="MobiDB-lite"/>
    </source>
</evidence>
<evidence type="ECO:0000313" key="2">
    <source>
        <dbReference type="EMBL" id="WVZ03304.1"/>
    </source>
</evidence>
<feature type="compositionally biased region" description="Low complexity" evidence="1">
    <location>
        <begin position="43"/>
        <end position="64"/>
    </location>
</feature>
<dbReference type="CDD" id="cd00303">
    <property type="entry name" value="retropepsin_like"/>
    <property type="match status" value="1"/>
</dbReference>
<name>A0AAQ3RSW8_VIGMU</name>
<dbReference type="Gene3D" id="2.40.70.10">
    <property type="entry name" value="Acid Proteases"/>
    <property type="match status" value="1"/>
</dbReference>
<keyword evidence="3" id="KW-1185">Reference proteome</keyword>
<dbReference type="EMBL" id="CP144694">
    <property type="protein sequence ID" value="WVZ03304.1"/>
    <property type="molecule type" value="Genomic_DNA"/>
</dbReference>
<proteinExistence type="predicted"/>
<reference evidence="2 3" key="1">
    <citation type="journal article" date="2023" name="Life. Sci Alliance">
        <title>Evolutionary insights into 3D genome organization and epigenetic landscape of Vigna mungo.</title>
        <authorList>
            <person name="Junaid A."/>
            <person name="Singh B."/>
            <person name="Bhatia S."/>
        </authorList>
    </citation>
    <scope>NUCLEOTIDE SEQUENCE [LARGE SCALE GENOMIC DNA]</scope>
    <source>
        <strain evidence="2">Urdbean</strain>
    </source>
</reference>
<evidence type="ECO:0000313" key="3">
    <source>
        <dbReference type="Proteomes" id="UP001374535"/>
    </source>
</evidence>
<dbReference type="InterPro" id="IPR021109">
    <property type="entry name" value="Peptidase_aspartic_dom_sf"/>
</dbReference>
<protein>
    <submittedName>
        <fullName evidence="2">Uncharacterized protein</fullName>
    </submittedName>
</protein>
<feature type="region of interest" description="Disordered" evidence="1">
    <location>
        <begin position="1"/>
        <end position="71"/>
    </location>
</feature>
<accession>A0AAQ3RSW8</accession>